<evidence type="ECO:0000256" key="6">
    <source>
        <dbReference type="PIRSR" id="PIRSR000337-1"/>
    </source>
</evidence>
<evidence type="ECO:0000313" key="8">
    <source>
        <dbReference type="EMBL" id="MBS3651279.1"/>
    </source>
</evidence>
<evidence type="ECO:0000256" key="2">
    <source>
        <dbReference type="ARBA" id="ARBA00022643"/>
    </source>
</evidence>
<dbReference type="PANTHER" id="PTHR30011">
    <property type="entry name" value="ALKANESULFONATE MONOOXYGENASE-RELATED"/>
    <property type="match status" value="1"/>
</dbReference>
<dbReference type="Proteomes" id="UP000680348">
    <property type="component" value="Unassembled WGS sequence"/>
</dbReference>
<feature type="binding site" evidence="6">
    <location>
        <position position="152"/>
    </location>
    <ligand>
        <name>FMN</name>
        <dbReference type="ChEBI" id="CHEBI:58210"/>
    </ligand>
</feature>
<accession>A0A942DZW4</accession>
<keyword evidence="4" id="KW-0503">Monooxygenase</keyword>
<comment type="caution">
    <text evidence="8">The sequence shown here is derived from an EMBL/GenBank/DDBJ whole genome shotgun (WGS) entry which is preliminary data.</text>
</comment>
<organism evidence="8 9">
    <name type="scientific">Pseudaminobacter soli</name>
    <name type="common">ex Zhang et al. 2022</name>
    <dbReference type="NCBI Taxonomy" id="2831468"/>
    <lineage>
        <taxon>Bacteria</taxon>
        <taxon>Pseudomonadati</taxon>
        <taxon>Pseudomonadota</taxon>
        <taxon>Alphaproteobacteria</taxon>
        <taxon>Hyphomicrobiales</taxon>
        <taxon>Phyllobacteriaceae</taxon>
        <taxon>Pseudaminobacter</taxon>
    </lineage>
</organism>
<feature type="binding site" evidence="6">
    <location>
        <position position="148"/>
    </location>
    <ligand>
        <name>FMN</name>
        <dbReference type="ChEBI" id="CHEBI:58210"/>
    </ligand>
</feature>
<dbReference type="CDD" id="cd01095">
    <property type="entry name" value="Nitrilotriacetate_monoxgenase"/>
    <property type="match status" value="1"/>
</dbReference>
<dbReference type="PIRSF" id="PIRSF000337">
    <property type="entry name" value="NTA_MOA"/>
    <property type="match status" value="1"/>
</dbReference>
<evidence type="ECO:0000256" key="4">
    <source>
        <dbReference type="ARBA" id="ARBA00023033"/>
    </source>
</evidence>
<dbReference type="AlphaFoldDB" id="A0A942DZW4"/>
<comment type="similarity">
    <text evidence="5">Belongs to the NtaA/SnaA/DszA monooxygenase family.</text>
</comment>
<evidence type="ECO:0000256" key="5">
    <source>
        <dbReference type="ARBA" id="ARBA00033748"/>
    </source>
</evidence>
<gene>
    <name evidence="8" type="ORF">KEU06_21945</name>
</gene>
<evidence type="ECO:0000256" key="3">
    <source>
        <dbReference type="ARBA" id="ARBA00023002"/>
    </source>
</evidence>
<evidence type="ECO:0000259" key="7">
    <source>
        <dbReference type="Pfam" id="PF00296"/>
    </source>
</evidence>
<dbReference type="Gene3D" id="3.20.20.30">
    <property type="entry name" value="Luciferase-like domain"/>
    <property type="match status" value="1"/>
</dbReference>
<sequence length="419" mass="44696">MSRQMKLGAFLMPTGHHIAAWRHPKAAADAGIDVDHMVRLAQTAERGLFDLVFFEDAAGVREARVELAAQTSRSIGFEPISLLAALAARTSHVGLVATASTSYNEPYALARAFATLDLVSGGRAGWNLVTSASEIEAANFGAQGLRAHRDRYARADEFAKIVGALWSPQTRAGTIGHEGENFVVGQGLGIPASPQGSPVMVQAGASDVGRDLAARTADVVFVAAQTLETAKAFYDDVKARAERAGRNPDHIKILPGMSPVVADSREEAQAKFDELQALIPDAVGLALLASYLATDALNGLPLDGPMPDLKASEGMQSRQQLVIDQSRREGLSIRQVAQHFAGARGHWRLVGTAKDVADELEAWFTGGACDGFNVMPAYFPGELDSFVERVIPELQRRGLFRTAYEGTTLRGNLGLGLPA</sequence>
<keyword evidence="3" id="KW-0560">Oxidoreductase</keyword>
<keyword evidence="9" id="KW-1185">Reference proteome</keyword>
<keyword evidence="1 6" id="KW-0285">Flavoprotein</keyword>
<dbReference type="GO" id="GO:0004497">
    <property type="term" value="F:monooxygenase activity"/>
    <property type="evidence" value="ECO:0007669"/>
    <property type="project" value="UniProtKB-KW"/>
</dbReference>
<dbReference type="GO" id="GO:0016705">
    <property type="term" value="F:oxidoreductase activity, acting on paired donors, with incorporation or reduction of molecular oxygen"/>
    <property type="evidence" value="ECO:0007669"/>
    <property type="project" value="InterPro"/>
</dbReference>
<dbReference type="InterPro" id="IPR036661">
    <property type="entry name" value="Luciferase-like_sf"/>
</dbReference>
<keyword evidence="2 6" id="KW-0288">FMN</keyword>
<evidence type="ECO:0000313" key="9">
    <source>
        <dbReference type="Proteomes" id="UP000680348"/>
    </source>
</evidence>
<dbReference type="NCBIfam" id="TIGR03860">
    <property type="entry name" value="FMN_nitrolo"/>
    <property type="match status" value="1"/>
</dbReference>
<reference evidence="8" key="1">
    <citation type="submission" date="2021-04" db="EMBL/GenBank/DDBJ databases">
        <title>Pseudaminobacter soli sp. nov., isolated from paddy soil contaminated by heavy metals.</title>
        <authorList>
            <person name="Zhang K."/>
        </authorList>
    </citation>
    <scope>NUCLEOTIDE SEQUENCE</scope>
    <source>
        <strain evidence="8">19-2017</strain>
    </source>
</reference>
<dbReference type="PANTHER" id="PTHR30011:SF16">
    <property type="entry name" value="C2H2 FINGER DOMAIN TRANSCRIPTION FACTOR (EUROFUNG)-RELATED"/>
    <property type="match status" value="1"/>
</dbReference>
<dbReference type="InterPro" id="IPR016215">
    <property type="entry name" value="NTA_MOA"/>
</dbReference>
<dbReference type="EMBL" id="JAGWCR010000013">
    <property type="protein sequence ID" value="MBS3651279.1"/>
    <property type="molecule type" value="Genomic_DNA"/>
</dbReference>
<feature type="binding site" evidence="6">
    <location>
        <position position="206"/>
    </location>
    <ligand>
        <name>FMN</name>
        <dbReference type="ChEBI" id="CHEBI:58210"/>
    </ligand>
</feature>
<dbReference type="InterPro" id="IPR011251">
    <property type="entry name" value="Luciferase-like_dom"/>
</dbReference>
<feature type="binding site" evidence="6">
    <location>
        <position position="56"/>
    </location>
    <ligand>
        <name>FMN</name>
        <dbReference type="ChEBI" id="CHEBI:58210"/>
    </ligand>
</feature>
<protein>
    <submittedName>
        <fullName evidence="8">LLM class flavin-dependent oxidoreductase</fullName>
    </submittedName>
</protein>
<feature type="domain" description="Luciferase-like" evidence="7">
    <location>
        <begin position="19"/>
        <end position="367"/>
    </location>
</feature>
<dbReference type="Pfam" id="PF00296">
    <property type="entry name" value="Bac_luciferase"/>
    <property type="match status" value="1"/>
</dbReference>
<proteinExistence type="inferred from homology"/>
<feature type="binding site" evidence="6">
    <location>
        <position position="98"/>
    </location>
    <ligand>
        <name>FMN</name>
        <dbReference type="ChEBI" id="CHEBI:58210"/>
    </ligand>
</feature>
<name>A0A942DZW4_9HYPH</name>
<dbReference type="InterPro" id="IPR051260">
    <property type="entry name" value="Diverse_substr_monoxygenases"/>
</dbReference>
<dbReference type="RefSeq" id="WP_188256844.1">
    <property type="nucleotide sequence ID" value="NZ_JABVCF010000013.1"/>
</dbReference>
<evidence type="ECO:0000256" key="1">
    <source>
        <dbReference type="ARBA" id="ARBA00022630"/>
    </source>
</evidence>
<dbReference type="SUPFAM" id="SSF51679">
    <property type="entry name" value="Bacterial luciferase-like"/>
    <property type="match status" value="1"/>
</dbReference>